<dbReference type="STRING" id="187101.VC03_05010"/>
<name>A0A0E3ZBZ5_9FUSO</name>
<dbReference type="OrthoDB" id="81054at2"/>
<evidence type="ECO:0000313" key="3">
    <source>
        <dbReference type="Proteomes" id="UP000033103"/>
    </source>
</evidence>
<protein>
    <submittedName>
        <fullName evidence="2">Uncharacterized protein</fullName>
    </submittedName>
</protein>
<feature type="region of interest" description="Disordered" evidence="1">
    <location>
        <begin position="94"/>
        <end position="135"/>
    </location>
</feature>
<keyword evidence="3" id="KW-1185">Reference proteome</keyword>
<dbReference type="RefSeq" id="WP_046328944.1">
    <property type="nucleotide sequence ID" value="NZ_CAUPIC010000003.1"/>
</dbReference>
<organism evidence="2 3">
    <name type="scientific">Sneathia vaginalis</name>
    <dbReference type="NCBI Taxonomy" id="187101"/>
    <lineage>
        <taxon>Bacteria</taxon>
        <taxon>Fusobacteriati</taxon>
        <taxon>Fusobacteriota</taxon>
        <taxon>Fusobacteriia</taxon>
        <taxon>Fusobacteriales</taxon>
        <taxon>Leptotrichiaceae</taxon>
        <taxon>Sneathia</taxon>
    </lineage>
</organism>
<feature type="compositionally biased region" description="Acidic residues" evidence="1">
    <location>
        <begin position="121"/>
        <end position="135"/>
    </location>
</feature>
<dbReference type="Proteomes" id="UP000033103">
    <property type="component" value="Chromosome"/>
</dbReference>
<proteinExistence type="predicted"/>
<evidence type="ECO:0000313" key="2">
    <source>
        <dbReference type="EMBL" id="AKC95840.1"/>
    </source>
</evidence>
<dbReference type="HOGENOM" id="CLU_1730181_0_0_0"/>
<sequence>MYSYDDEFTYTIDGELEYFTCIGNVKIKDNEYIIGENDYGQKRAFKVDEDEEELYLLDDDEEEYVFECFQRQSLDEDPDFGDLDDDYEYESKYIEGHNDDDDNEFDDFVDDNEKSNYPVFDYDDNDDKDIYDSDIDDDSFINDLLEDEEEE</sequence>
<feature type="compositionally biased region" description="Acidic residues" evidence="1">
    <location>
        <begin position="98"/>
        <end position="110"/>
    </location>
</feature>
<gene>
    <name evidence="2" type="ORF">VC03_05010</name>
</gene>
<dbReference type="PATRIC" id="fig|1069640.6.peg.990"/>
<dbReference type="AlphaFoldDB" id="A0A0E3ZBZ5"/>
<evidence type="ECO:0000256" key="1">
    <source>
        <dbReference type="SAM" id="MobiDB-lite"/>
    </source>
</evidence>
<accession>A0A0E3ZBZ5</accession>
<reference evidence="2 3" key="1">
    <citation type="journal article" date="2012" name="BMC Genomics">
        <title>Genomic sequence analysis and characterization of Sneathia amnii sp. nov.</title>
        <authorList>
            <consortium name="Vaginal Microbiome Consortium (additional members)"/>
            <person name="Harwich M.D.Jr."/>
            <person name="Serrano M.G."/>
            <person name="Fettweis J.M."/>
            <person name="Alves J.M."/>
            <person name="Reimers M.A."/>
            <person name="Buck G.A."/>
            <person name="Jefferson K.K."/>
        </authorList>
    </citation>
    <scope>NUCLEOTIDE SEQUENCE [LARGE SCALE GENOMIC DNA]</scope>
    <source>
        <strain evidence="2 3">SN35</strain>
    </source>
</reference>
<dbReference type="KEGG" id="sns:VC03_05010"/>
<dbReference type="EMBL" id="CP011280">
    <property type="protein sequence ID" value="AKC95840.1"/>
    <property type="molecule type" value="Genomic_DNA"/>
</dbReference>